<evidence type="ECO:0000313" key="1">
    <source>
        <dbReference type="EnsemblMetazoa" id="ADIR001292-PA"/>
    </source>
</evidence>
<proteinExistence type="predicted"/>
<name>A0A182N0Y4_9DIPT</name>
<protein>
    <recommendedName>
        <fullName evidence="3">GH18 domain-containing protein</fullName>
    </recommendedName>
</protein>
<organism evidence="1 2">
    <name type="scientific">Anopheles dirus</name>
    <dbReference type="NCBI Taxonomy" id="7168"/>
    <lineage>
        <taxon>Eukaryota</taxon>
        <taxon>Metazoa</taxon>
        <taxon>Ecdysozoa</taxon>
        <taxon>Arthropoda</taxon>
        <taxon>Hexapoda</taxon>
        <taxon>Insecta</taxon>
        <taxon>Pterygota</taxon>
        <taxon>Neoptera</taxon>
        <taxon>Endopterygota</taxon>
        <taxon>Diptera</taxon>
        <taxon>Nematocera</taxon>
        <taxon>Culicoidea</taxon>
        <taxon>Culicidae</taxon>
        <taxon>Anophelinae</taxon>
        <taxon>Anopheles</taxon>
    </lineage>
</organism>
<evidence type="ECO:0000313" key="2">
    <source>
        <dbReference type="Proteomes" id="UP000075884"/>
    </source>
</evidence>
<reference evidence="1" key="2">
    <citation type="submission" date="2020-05" db="UniProtKB">
        <authorList>
            <consortium name="EnsemblMetazoa"/>
        </authorList>
    </citation>
    <scope>IDENTIFICATION</scope>
    <source>
        <strain evidence="1">WRAIR2</strain>
    </source>
</reference>
<dbReference type="Proteomes" id="UP000075884">
    <property type="component" value="Unassembled WGS sequence"/>
</dbReference>
<evidence type="ECO:0008006" key="3">
    <source>
        <dbReference type="Google" id="ProtNLM"/>
    </source>
</evidence>
<dbReference type="EnsemblMetazoa" id="ADIR001292-RA">
    <property type="protein sequence ID" value="ADIR001292-PA"/>
    <property type="gene ID" value="ADIR001292"/>
</dbReference>
<accession>A0A182N0Y4</accession>
<dbReference type="VEuPathDB" id="VectorBase:ADIR001292"/>
<sequence length="128" mass="13040">MYAESYTVTAAAQFGSSGTASATLATYCEALLFSVRFGVQTTAGESITSSSSLAYVFNSFSAVDAKLSFAKTNSLGGVALFTLNTGGGANAELLRYITSVIAPTPPTGYSYPVASNPTCGVAITFPTT</sequence>
<dbReference type="AlphaFoldDB" id="A0A182N0Y4"/>
<keyword evidence="2" id="KW-1185">Reference proteome</keyword>
<reference evidence="2" key="1">
    <citation type="submission" date="2013-03" db="EMBL/GenBank/DDBJ databases">
        <title>The Genome Sequence of Anopheles dirus WRAIR2.</title>
        <authorList>
            <consortium name="The Broad Institute Genomics Platform"/>
            <person name="Neafsey D.E."/>
            <person name="Walton C."/>
            <person name="Walker B."/>
            <person name="Young S.K."/>
            <person name="Zeng Q."/>
            <person name="Gargeya S."/>
            <person name="Fitzgerald M."/>
            <person name="Haas B."/>
            <person name="Abouelleil A."/>
            <person name="Allen A.W."/>
            <person name="Alvarado L."/>
            <person name="Arachchi H.M."/>
            <person name="Berlin A.M."/>
            <person name="Chapman S.B."/>
            <person name="Gainer-Dewar J."/>
            <person name="Goldberg J."/>
            <person name="Griggs A."/>
            <person name="Gujja S."/>
            <person name="Hansen M."/>
            <person name="Howarth C."/>
            <person name="Imamovic A."/>
            <person name="Ireland A."/>
            <person name="Larimer J."/>
            <person name="McCowan C."/>
            <person name="Murphy C."/>
            <person name="Pearson M."/>
            <person name="Poon T.W."/>
            <person name="Priest M."/>
            <person name="Roberts A."/>
            <person name="Saif S."/>
            <person name="Shea T."/>
            <person name="Sisk P."/>
            <person name="Sykes S."/>
            <person name="Wortman J."/>
            <person name="Nusbaum C."/>
            <person name="Birren B."/>
        </authorList>
    </citation>
    <scope>NUCLEOTIDE SEQUENCE [LARGE SCALE GENOMIC DNA]</scope>
    <source>
        <strain evidence="2">WRAIR2</strain>
    </source>
</reference>